<organism evidence="1 2">
    <name type="scientific">Streptomyces solicavernae</name>
    <dbReference type="NCBI Taxonomy" id="3043614"/>
    <lineage>
        <taxon>Bacteria</taxon>
        <taxon>Bacillati</taxon>
        <taxon>Actinomycetota</taxon>
        <taxon>Actinomycetes</taxon>
        <taxon>Kitasatosporales</taxon>
        <taxon>Streptomycetaceae</taxon>
        <taxon>Streptomyces</taxon>
    </lineage>
</organism>
<proteinExistence type="predicted"/>
<dbReference type="EMBL" id="JASCIR010000012">
    <property type="protein sequence ID" value="MDI3387831.1"/>
    <property type="molecule type" value="Genomic_DNA"/>
</dbReference>
<gene>
    <name evidence="1" type="ORF">QIS99_16720</name>
</gene>
<accession>A0ABT6RTR2</accession>
<dbReference type="Proteomes" id="UP001224661">
    <property type="component" value="Unassembled WGS sequence"/>
</dbReference>
<name>A0ABT6RTR2_9ACTN</name>
<dbReference type="RefSeq" id="WP_282514180.1">
    <property type="nucleotide sequence ID" value="NZ_JASCIR010000012.1"/>
</dbReference>
<dbReference type="Pfam" id="PF18844">
    <property type="entry name" value="baeRF_family2"/>
    <property type="match status" value="1"/>
</dbReference>
<comment type="caution">
    <text evidence="1">The sequence shown here is derived from an EMBL/GenBank/DDBJ whole genome shotgun (WGS) entry which is preliminary data.</text>
</comment>
<keyword evidence="2" id="KW-1185">Reference proteome</keyword>
<evidence type="ECO:0000313" key="2">
    <source>
        <dbReference type="Proteomes" id="UP001224661"/>
    </source>
</evidence>
<protein>
    <submittedName>
        <fullName evidence="1">Uncharacterized protein</fullName>
    </submittedName>
</protein>
<sequence>MYLDTTRSVPDADRRIDVRWRAVRRDLAEQGADLPTLEALDDVVGGVPDLPGPQGEALFATEGKVLGAYTLAAAPTVDSARSLPAPDPLLLAFDRDHQVAHVVVAVDREGADVEAFPAAAHEPAFQRTFNGSTLHITRVRAGAEAQASFHRRTVNVWNENTAQAAQDVREAVDAVEAQVVLVAGDPKAYGILREHLETLPVPLVQVGGGRADDEARAALRQGADAALAEVSATAHRTALEELKEALGRGQALEGIPAVKEALAAGRVETLFLAPDSDAANATLFASRKDPLLLGTDPAAFGEDPTVFSAPAHLLLFRAAVLGNASFSELLPPMRCQDGVAARLRY</sequence>
<reference evidence="1 2" key="1">
    <citation type="submission" date="2023-05" db="EMBL/GenBank/DDBJ databases">
        <title>Draft genome sequence of Streptomyces sp. B-S-A8 isolated from a cave soil in Thailand.</title>
        <authorList>
            <person name="Chamroensaksri N."/>
            <person name="Muangham S."/>
        </authorList>
    </citation>
    <scope>NUCLEOTIDE SEQUENCE [LARGE SCALE GENOMIC DNA]</scope>
    <source>
        <strain evidence="1 2">B-S-A8</strain>
    </source>
</reference>
<dbReference type="InterPro" id="IPR040701">
    <property type="entry name" value="Bact_RF_family2"/>
</dbReference>
<evidence type="ECO:0000313" key="1">
    <source>
        <dbReference type="EMBL" id="MDI3387831.1"/>
    </source>
</evidence>